<comment type="caution">
    <text evidence="2">The sequence shown here is derived from an EMBL/GenBank/DDBJ whole genome shotgun (WGS) entry which is preliminary data.</text>
</comment>
<evidence type="ECO:0008006" key="4">
    <source>
        <dbReference type="Google" id="ProtNLM"/>
    </source>
</evidence>
<dbReference type="OrthoDB" id="443402at2759"/>
<gene>
    <name evidence="2" type="ORF">CH35J_004843</name>
</gene>
<keyword evidence="1" id="KW-0812">Transmembrane</keyword>
<proteinExistence type="predicted"/>
<keyword evidence="1" id="KW-1133">Transmembrane helix</keyword>
<evidence type="ECO:0000256" key="1">
    <source>
        <dbReference type="SAM" id="Phobius"/>
    </source>
</evidence>
<accession>A0A4T0WAI2</accession>
<protein>
    <recommendedName>
        <fullName evidence="4">Transmembrane protein</fullName>
    </recommendedName>
</protein>
<reference evidence="2 3" key="1">
    <citation type="journal article" date="2019" name="Genome Biol. Evol.">
        <title>Genomic Plasticity Mediated by Transposable Elements in the Plant Pathogenic Fungus Colletotrichum higginsianum.</title>
        <authorList>
            <person name="Tsushima A."/>
            <person name="Gan P."/>
            <person name="Kumakura N."/>
            <person name="Narusaka M."/>
            <person name="Takano Y."/>
            <person name="Narusaka Y."/>
            <person name="Shirasu K."/>
        </authorList>
    </citation>
    <scope>NUCLEOTIDE SEQUENCE [LARGE SCALE GENOMIC DNA]</scope>
    <source>
        <strain evidence="2 3">MAFF305635-RFP</strain>
    </source>
</reference>
<feature type="transmembrane region" description="Helical" evidence="1">
    <location>
        <begin position="420"/>
        <end position="439"/>
    </location>
</feature>
<organism evidence="2 3">
    <name type="scientific">Colletotrichum higginsianum</name>
    <dbReference type="NCBI Taxonomy" id="80884"/>
    <lineage>
        <taxon>Eukaryota</taxon>
        <taxon>Fungi</taxon>
        <taxon>Dikarya</taxon>
        <taxon>Ascomycota</taxon>
        <taxon>Pezizomycotina</taxon>
        <taxon>Sordariomycetes</taxon>
        <taxon>Hypocreomycetidae</taxon>
        <taxon>Glomerellales</taxon>
        <taxon>Glomerellaceae</taxon>
        <taxon>Colletotrichum</taxon>
        <taxon>Colletotrichum destructivum species complex</taxon>
    </lineage>
</organism>
<name>A0A4T0WAI2_9PEZI</name>
<dbReference type="EMBL" id="MWPZ01000003">
    <property type="protein sequence ID" value="TID02332.1"/>
    <property type="molecule type" value="Genomic_DNA"/>
</dbReference>
<keyword evidence="1" id="KW-0472">Membrane</keyword>
<dbReference type="AlphaFoldDB" id="A0A4T0WAI2"/>
<evidence type="ECO:0000313" key="2">
    <source>
        <dbReference type="EMBL" id="TID02332.1"/>
    </source>
</evidence>
<sequence length="480" mass="56068">MSLVSQALETESIGVLRMRNNFRRLLRHYARSLKREAKSSEHGVAATFVSQFADKISSDLFSSLPTEEKKVLGNLADQEESVDRRQKVEEFLRCRVVIEQHHEESSENEDGIEDEIEEADANEDEQYDGSLSELQHITRFLVDSLAFQTLRQRLQDFVHPSMTTELRGVLSAWLKPGGKRAKLIRQYELRNLVTELEFVPTSRIMLERKHGTASRFLGPMVELLKSNIETRTGGPWDWWPLKPTKRPLGDKEDRVLWTCGCGDERWAEIPVEFAKRLESAMKRHPKYGGLRGYIRMWFSVWVYSHCDFYMCEKFEDHEFVPKKEHEFPEAFNLDYDFIPKPAERETMPPVTPHEFYRRFYACYDRTTALHFHHHCRKLSGHSGDILDKFPKKRSELEEGGDARVVFWGIYARERIAMVRVLCYNLVCVLPMLVFFFGWLSRHGPEQIQDAAVPVSVMTAMLSLFWSVFLSSIFSEPRLQT</sequence>
<evidence type="ECO:0000313" key="3">
    <source>
        <dbReference type="Proteomes" id="UP000305883"/>
    </source>
</evidence>
<feature type="transmembrane region" description="Helical" evidence="1">
    <location>
        <begin position="451"/>
        <end position="473"/>
    </location>
</feature>
<dbReference type="Proteomes" id="UP000305883">
    <property type="component" value="Unassembled WGS sequence"/>
</dbReference>